<name>A0A533QMW8_9BACT</name>
<keyword evidence="1" id="KW-0227">DNA damage</keyword>
<comment type="caution">
    <text evidence="5">The sequence shown here is derived from an EMBL/GenBank/DDBJ whole genome shotgun (WGS) entry which is preliminary data.</text>
</comment>
<dbReference type="EMBL" id="SULG01000032">
    <property type="protein sequence ID" value="TLD41920.1"/>
    <property type="molecule type" value="Genomic_DNA"/>
</dbReference>
<keyword evidence="4" id="KW-0234">DNA repair</keyword>
<evidence type="ECO:0000256" key="2">
    <source>
        <dbReference type="ARBA" id="ARBA00022946"/>
    </source>
</evidence>
<keyword evidence="3" id="KW-0238">DNA-binding</keyword>
<evidence type="ECO:0000256" key="1">
    <source>
        <dbReference type="ARBA" id="ARBA00022763"/>
    </source>
</evidence>
<dbReference type="GO" id="GO:0003697">
    <property type="term" value="F:single-stranded DNA binding"/>
    <property type="evidence" value="ECO:0007669"/>
    <property type="project" value="InterPro"/>
</dbReference>
<dbReference type="PANTHER" id="PTHR31404:SF0">
    <property type="entry name" value="MITOCHONDRIAL GENOME MAINTENANCE PROTEIN MGM101"/>
    <property type="match status" value="1"/>
</dbReference>
<evidence type="ECO:0000313" key="6">
    <source>
        <dbReference type="Proteomes" id="UP000319783"/>
    </source>
</evidence>
<dbReference type="GO" id="GO:0000725">
    <property type="term" value="P:recombinational repair"/>
    <property type="evidence" value="ECO:0007669"/>
    <property type="project" value="TreeGrafter"/>
</dbReference>
<dbReference type="Proteomes" id="UP000319783">
    <property type="component" value="Unassembled WGS sequence"/>
</dbReference>
<proteinExistence type="predicted"/>
<dbReference type="PANTHER" id="PTHR31404">
    <property type="entry name" value="MITOCHONDRIAL GENOME MAINTENANCE PROTEIN MGM101"/>
    <property type="match status" value="1"/>
</dbReference>
<sequence length="275" mass="31526">MTQKIEENISPETGDTQLIQLNDFDKEIEKLIPTCGTVALTEQQKQALFRPVNEQDIEIRPDGLIYLPWVEYVARLKEAFGLNWAIVPQGMPKHNGDYLVWGFHLIIQGKLAGFAIGEQEYNPDNAYMSWSDACEGAKSNALMRLCKGIGISLELWKPSFVNAWKERYAESYWDTDKHGKRRKFWRKKPLTQLEGKKEVTSYKTVNSASYTDTDTIKPLTPSELVRKIQGAESLPHLKNIWSKHHKCLDTYAPRDKELVTRAKDGKKKALLTTVK</sequence>
<dbReference type="Pfam" id="PF06420">
    <property type="entry name" value="Mgm101p"/>
    <property type="match status" value="1"/>
</dbReference>
<dbReference type="GO" id="GO:0036297">
    <property type="term" value="P:interstrand cross-link repair"/>
    <property type="evidence" value="ECO:0007669"/>
    <property type="project" value="TreeGrafter"/>
</dbReference>
<evidence type="ECO:0000256" key="4">
    <source>
        <dbReference type="ARBA" id="ARBA00023204"/>
    </source>
</evidence>
<protein>
    <submittedName>
        <fullName evidence="5">Uncharacterized protein</fullName>
    </submittedName>
</protein>
<organism evidence="5 6">
    <name type="scientific">Candidatus Jettenia ecosi</name>
    <dbReference type="NCBI Taxonomy" id="2494326"/>
    <lineage>
        <taxon>Bacteria</taxon>
        <taxon>Pseudomonadati</taxon>
        <taxon>Planctomycetota</taxon>
        <taxon>Candidatus Brocadiia</taxon>
        <taxon>Candidatus Brocadiales</taxon>
        <taxon>Candidatus Brocadiaceae</taxon>
        <taxon>Candidatus Jettenia</taxon>
    </lineage>
</organism>
<dbReference type="InterPro" id="IPR009446">
    <property type="entry name" value="Mgm101"/>
</dbReference>
<evidence type="ECO:0000313" key="5">
    <source>
        <dbReference type="EMBL" id="TLD41920.1"/>
    </source>
</evidence>
<gene>
    <name evidence="5" type="ORF">JETT_1789</name>
</gene>
<keyword evidence="2" id="KW-0809">Transit peptide</keyword>
<evidence type="ECO:0000256" key="3">
    <source>
        <dbReference type="ARBA" id="ARBA00023125"/>
    </source>
</evidence>
<dbReference type="AlphaFoldDB" id="A0A533QMW8"/>
<accession>A0A533QMW8</accession>
<reference evidence="5 6" key="1">
    <citation type="submission" date="2019-04" db="EMBL/GenBank/DDBJ databases">
        <title>Genome of a novel bacterium Candidatus Jettenia ecosi reconstructed from metagenome of an anammox bioreactor.</title>
        <authorList>
            <person name="Mardanov A.V."/>
            <person name="Beletsky A.V."/>
            <person name="Ravin N.V."/>
            <person name="Botchkova E.A."/>
            <person name="Litti Y.V."/>
            <person name="Nozhevnikova A.N."/>
        </authorList>
    </citation>
    <scope>NUCLEOTIDE SEQUENCE [LARGE SCALE GENOMIC DNA]</scope>
    <source>
        <strain evidence="5">J2</strain>
    </source>
</reference>